<proteinExistence type="inferred from homology"/>
<feature type="region of interest" description="Disordered" evidence="2">
    <location>
        <begin position="25"/>
        <end position="45"/>
    </location>
</feature>
<dbReference type="RefSeq" id="WP_115005910.1">
    <property type="nucleotide sequence ID" value="NZ_UGQU01000001.1"/>
</dbReference>
<organism evidence="4 5">
    <name type="scientific">Moraxella lacunata</name>
    <dbReference type="NCBI Taxonomy" id="477"/>
    <lineage>
        <taxon>Bacteria</taxon>
        <taxon>Pseudomonadati</taxon>
        <taxon>Pseudomonadota</taxon>
        <taxon>Gammaproteobacteria</taxon>
        <taxon>Moraxellales</taxon>
        <taxon>Moraxellaceae</taxon>
        <taxon>Moraxella</taxon>
    </lineage>
</organism>
<dbReference type="CDD" id="cd07012">
    <property type="entry name" value="PBP2_Bug_TTT"/>
    <property type="match status" value="1"/>
</dbReference>
<name>A0A378T653_MORLA</name>
<keyword evidence="3" id="KW-0732">Signal</keyword>
<gene>
    <name evidence="4" type="ORF">NCTC10359_00911</name>
</gene>
<dbReference type="Gene3D" id="3.40.190.10">
    <property type="entry name" value="Periplasmic binding protein-like II"/>
    <property type="match status" value="1"/>
</dbReference>
<comment type="similarity">
    <text evidence="1">Belongs to the UPF0065 (bug) family.</text>
</comment>
<keyword evidence="4" id="KW-0675">Receptor</keyword>
<dbReference type="Proteomes" id="UP000254437">
    <property type="component" value="Unassembled WGS sequence"/>
</dbReference>
<dbReference type="SUPFAM" id="SSF53850">
    <property type="entry name" value="Periplasmic binding protein-like II"/>
    <property type="match status" value="1"/>
</dbReference>
<feature type="compositionally biased region" description="Low complexity" evidence="2">
    <location>
        <begin position="345"/>
        <end position="367"/>
    </location>
</feature>
<dbReference type="AlphaFoldDB" id="A0A378T653"/>
<accession>A0A378T653</accession>
<evidence type="ECO:0000313" key="4">
    <source>
        <dbReference type="EMBL" id="STZ56298.1"/>
    </source>
</evidence>
<evidence type="ECO:0000313" key="5">
    <source>
        <dbReference type="Proteomes" id="UP000254437"/>
    </source>
</evidence>
<dbReference type="PANTHER" id="PTHR42928:SF3">
    <property type="entry name" value="UPF0065 PROTEIN YFLP"/>
    <property type="match status" value="1"/>
</dbReference>
<feature type="compositionally biased region" description="Basic and acidic residues" evidence="2">
    <location>
        <begin position="368"/>
        <end position="395"/>
    </location>
</feature>
<dbReference type="EMBL" id="UGQU01000001">
    <property type="protein sequence ID" value="STZ56298.1"/>
    <property type="molecule type" value="Genomic_DNA"/>
</dbReference>
<dbReference type="Gene3D" id="3.40.190.150">
    <property type="entry name" value="Bordetella uptake gene, domain 1"/>
    <property type="match status" value="1"/>
</dbReference>
<evidence type="ECO:0000256" key="2">
    <source>
        <dbReference type="SAM" id="MobiDB-lite"/>
    </source>
</evidence>
<evidence type="ECO:0000256" key="1">
    <source>
        <dbReference type="ARBA" id="ARBA00006987"/>
    </source>
</evidence>
<dbReference type="Pfam" id="PF03401">
    <property type="entry name" value="TctC"/>
    <property type="match status" value="1"/>
</dbReference>
<feature type="region of interest" description="Disordered" evidence="2">
    <location>
        <begin position="345"/>
        <end position="395"/>
    </location>
</feature>
<feature type="signal peptide" evidence="3">
    <location>
        <begin position="1"/>
        <end position="20"/>
    </location>
</feature>
<evidence type="ECO:0000256" key="3">
    <source>
        <dbReference type="SAM" id="SignalP"/>
    </source>
</evidence>
<dbReference type="InterPro" id="IPR042100">
    <property type="entry name" value="Bug_dom1"/>
</dbReference>
<dbReference type="PANTHER" id="PTHR42928">
    <property type="entry name" value="TRICARBOXYLATE-BINDING PROTEIN"/>
    <property type="match status" value="1"/>
</dbReference>
<dbReference type="PROSITE" id="PS51257">
    <property type="entry name" value="PROKAR_LIPOPROTEIN"/>
    <property type="match status" value="1"/>
</dbReference>
<reference evidence="4 5" key="1">
    <citation type="submission" date="2018-06" db="EMBL/GenBank/DDBJ databases">
        <authorList>
            <consortium name="Pathogen Informatics"/>
            <person name="Doyle S."/>
        </authorList>
    </citation>
    <scope>NUCLEOTIDE SEQUENCE [LARGE SCALE GENOMIC DNA]</scope>
    <source>
        <strain evidence="4 5">NCTC10359</strain>
    </source>
</reference>
<dbReference type="InterPro" id="IPR005064">
    <property type="entry name" value="BUG"/>
</dbReference>
<protein>
    <submittedName>
        <fullName evidence="4">Tripartite tricarboxylate transporter family receptor</fullName>
    </submittedName>
</protein>
<sequence>MKAFKYGAIALSILALTACGGDKQQAQSGTTGGDTSVAGEAPKRPECIAPAKPGGGFDLTCKLAQSGLQDLGLLDKPMRVTYMPGGVGAVAYNKIVANDRKNGDAIVAFSTGSILNLSQGKFGQFTEKDVKWLAAVGTDYGMVAVNANSPYKTLGDLVDALKKDPKSVSFGAGGSVGGQDWMQTALLAKAAGIDPNTMGYVAMEGGGEAVTAVLGNHIQVVSAGIAEVMPHVKAGKLRVLAVFSAERLEGEGFKDIPTAKEQGFDIEWPVIRGYYMAPEASDASYNWWKGQFDKMLADPKFAELRTNRELLPFAMTGDELTKYVYEQTEELRALSAEFNLVEGGAAAPKAEAPAEASKPAEATTEATAEVKPEETKAEDKPAEEKPADAPAEEKK</sequence>
<feature type="chain" id="PRO_5016565315" evidence="3">
    <location>
        <begin position="21"/>
        <end position="395"/>
    </location>
</feature>